<dbReference type="Gene3D" id="1.20.1250.20">
    <property type="entry name" value="MFS general substrate transporter like domains"/>
    <property type="match status" value="1"/>
</dbReference>
<feature type="transmembrane region" description="Helical" evidence="6">
    <location>
        <begin position="153"/>
        <end position="179"/>
    </location>
</feature>
<evidence type="ECO:0000313" key="8">
    <source>
        <dbReference type="EMBL" id="EDR14598.1"/>
    </source>
</evidence>
<dbReference type="EMBL" id="DS547092">
    <property type="protein sequence ID" value="EDR14598.1"/>
    <property type="molecule type" value="Genomic_DNA"/>
</dbReference>
<reference evidence="8 9" key="1">
    <citation type="journal article" date="2008" name="Nature">
        <title>The genome of Laccaria bicolor provides insights into mycorrhizal symbiosis.</title>
        <authorList>
            <person name="Martin F."/>
            <person name="Aerts A."/>
            <person name="Ahren D."/>
            <person name="Brun A."/>
            <person name="Danchin E.G.J."/>
            <person name="Duchaussoy F."/>
            <person name="Gibon J."/>
            <person name="Kohler A."/>
            <person name="Lindquist E."/>
            <person name="Pereda V."/>
            <person name="Salamov A."/>
            <person name="Shapiro H.J."/>
            <person name="Wuyts J."/>
            <person name="Blaudez D."/>
            <person name="Buee M."/>
            <person name="Brokstein P."/>
            <person name="Canbaeck B."/>
            <person name="Cohen D."/>
            <person name="Courty P.E."/>
            <person name="Coutinho P.M."/>
            <person name="Delaruelle C."/>
            <person name="Detter J.C."/>
            <person name="Deveau A."/>
            <person name="DiFazio S."/>
            <person name="Duplessis S."/>
            <person name="Fraissinet-Tachet L."/>
            <person name="Lucic E."/>
            <person name="Frey-Klett P."/>
            <person name="Fourrey C."/>
            <person name="Feussner I."/>
            <person name="Gay G."/>
            <person name="Grimwood J."/>
            <person name="Hoegger P.J."/>
            <person name="Jain P."/>
            <person name="Kilaru S."/>
            <person name="Labbe J."/>
            <person name="Lin Y.C."/>
            <person name="Legue V."/>
            <person name="Le Tacon F."/>
            <person name="Marmeisse R."/>
            <person name="Melayah D."/>
            <person name="Montanini B."/>
            <person name="Muratet M."/>
            <person name="Nehls U."/>
            <person name="Niculita-Hirzel H."/>
            <person name="Oudot-Le Secq M.P."/>
            <person name="Peter M."/>
            <person name="Quesneville H."/>
            <person name="Rajashekar B."/>
            <person name="Reich M."/>
            <person name="Rouhier N."/>
            <person name="Schmutz J."/>
            <person name="Yin T."/>
            <person name="Chalot M."/>
            <person name="Henrissat B."/>
            <person name="Kuees U."/>
            <person name="Lucas S."/>
            <person name="Van de Peer Y."/>
            <person name="Podila G.K."/>
            <person name="Polle A."/>
            <person name="Pukkila P.J."/>
            <person name="Richardson P.M."/>
            <person name="Rouze P."/>
            <person name="Sanders I.R."/>
            <person name="Stajich J.E."/>
            <person name="Tunlid A."/>
            <person name="Tuskan G."/>
            <person name="Grigoriev I.V."/>
        </authorList>
    </citation>
    <scope>NUCLEOTIDE SEQUENCE [LARGE SCALE GENOMIC DNA]</scope>
    <source>
        <strain evidence="9">S238N-H82 / ATCC MYA-4686</strain>
    </source>
</reference>
<dbReference type="OrthoDB" id="4139357at2759"/>
<evidence type="ECO:0000256" key="7">
    <source>
        <dbReference type="SAM" id="SignalP"/>
    </source>
</evidence>
<evidence type="ECO:0000256" key="6">
    <source>
        <dbReference type="SAM" id="Phobius"/>
    </source>
</evidence>
<evidence type="ECO:0000256" key="1">
    <source>
        <dbReference type="ARBA" id="ARBA00004141"/>
    </source>
</evidence>
<keyword evidence="3 6" id="KW-0812">Transmembrane</keyword>
<dbReference type="KEGG" id="lbc:LACBIDRAFT_305378"/>
<feature type="chain" id="PRO_5002748921" evidence="7">
    <location>
        <begin position="25"/>
        <end position="233"/>
    </location>
</feature>
<name>B0CU33_LACBS</name>
<keyword evidence="2" id="KW-0813">Transport</keyword>
<feature type="transmembrane region" description="Helical" evidence="6">
    <location>
        <begin position="185"/>
        <end position="202"/>
    </location>
</feature>
<evidence type="ECO:0000256" key="5">
    <source>
        <dbReference type="ARBA" id="ARBA00023136"/>
    </source>
</evidence>
<dbReference type="SUPFAM" id="SSF103473">
    <property type="entry name" value="MFS general substrate transporter"/>
    <property type="match status" value="1"/>
</dbReference>
<proteinExistence type="predicted"/>
<dbReference type="AlphaFoldDB" id="B0CU33"/>
<protein>
    <submittedName>
        <fullName evidence="8">Predicted protein</fullName>
    </submittedName>
</protein>
<dbReference type="InterPro" id="IPR036259">
    <property type="entry name" value="MFS_trans_sf"/>
</dbReference>
<gene>
    <name evidence="8" type="ORF">LACBIDRAFT_305378</name>
</gene>
<keyword evidence="4 6" id="KW-1133">Transmembrane helix</keyword>
<evidence type="ECO:0000256" key="3">
    <source>
        <dbReference type="ARBA" id="ARBA00022692"/>
    </source>
</evidence>
<evidence type="ECO:0000313" key="9">
    <source>
        <dbReference type="Proteomes" id="UP000001194"/>
    </source>
</evidence>
<dbReference type="PANTHER" id="PTHR23511">
    <property type="entry name" value="SYNAPTIC VESICLE GLYCOPROTEIN 2"/>
    <property type="match status" value="1"/>
</dbReference>
<organism evidence="9">
    <name type="scientific">Laccaria bicolor (strain S238N-H82 / ATCC MYA-4686)</name>
    <name type="common">Bicoloured deceiver</name>
    <name type="synonym">Laccaria laccata var. bicolor</name>
    <dbReference type="NCBI Taxonomy" id="486041"/>
    <lineage>
        <taxon>Eukaryota</taxon>
        <taxon>Fungi</taxon>
        <taxon>Dikarya</taxon>
        <taxon>Basidiomycota</taxon>
        <taxon>Agaricomycotina</taxon>
        <taxon>Agaricomycetes</taxon>
        <taxon>Agaricomycetidae</taxon>
        <taxon>Agaricales</taxon>
        <taxon>Agaricineae</taxon>
        <taxon>Hydnangiaceae</taxon>
        <taxon>Laccaria</taxon>
    </lineage>
</organism>
<keyword evidence="9" id="KW-1185">Reference proteome</keyword>
<keyword evidence="7" id="KW-0732">Signal</keyword>
<feature type="transmembrane region" description="Helical" evidence="6">
    <location>
        <begin position="120"/>
        <end position="141"/>
    </location>
</feature>
<dbReference type="GeneID" id="6070036"/>
<dbReference type="GO" id="GO:0016020">
    <property type="term" value="C:membrane"/>
    <property type="evidence" value="ECO:0007669"/>
    <property type="project" value="UniProtKB-SubCell"/>
</dbReference>
<sequence length="233" mass="25318">MWSTWCAMALAYTMFNIYLPKVLETGSGCGCTAGSLSVPPTKTLEQSSWDVVIFTIGGWPGRLPSFLAFTSYTALILEIKKLGVRLIETRLGRRCSLAESTIITVFFRMVFVLVESTWAVRASTFGISLSVTTMWAVLCGWTPEIFGTKVRGTACGIASALSKVGGVITPMFGGMLLMIDKSLPVYASTMVFVFAGFCVLILKEDRGKEGEGLRGAEWLCINCTARESTISTH</sequence>
<comment type="subcellular location">
    <subcellularLocation>
        <location evidence="1">Membrane</location>
        <topology evidence="1">Multi-pass membrane protein</topology>
    </subcellularLocation>
</comment>
<dbReference type="RefSeq" id="XP_001875157.1">
    <property type="nucleotide sequence ID" value="XM_001875122.1"/>
</dbReference>
<accession>B0CU33</accession>
<dbReference type="InParanoid" id="B0CU33"/>
<feature type="signal peptide" evidence="7">
    <location>
        <begin position="1"/>
        <end position="24"/>
    </location>
</feature>
<keyword evidence="5 6" id="KW-0472">Membrane</keyword>
<dbReference type="HOGENOM" id="CLU_1190083_0_0_1"/>
<dbReference type="PANTHER" id="PTHR23511:SF5">
    <property type="entry name" value="MAJOR FACILITATOR-TYPE TRANSPORTER HXNZ-RELATED"/>
    <property type="match status" value="1"/>
</dbReference>
<evidence type="ECO:0000256" key="4">
    <source>
        <dbReference type="ARBA" id="ARBA00022989"/>
    </source>
</evidence>
<dbReference type="Proteomes" id="UP000001194">
    <property type="component" value="Unassembled WGS sequence"/>
</dbReference>
<evidence type="ECO:0000256" key="2">
    <source>
        <dbReference type="ARBA" id="ARBA00022448"/>
    </source>
</evidence>